<comment type="subcellular location">
    <subcellularLocation>
        <location evidence="1">Membrane</location>
        <topology evidence="1">Multi-pass membrane protein</topology>
    </subcellularLocation>
</comment>
<evidence type="ECO:0000256" key="4">
    <source>
        <dbReference type="ARBA" id="ARBA00022989"/>
    </source>
</evidence>
<keyword evidence="3 6" id="KW-0812">Transmembrane</keyword>
<organism evidence="7 8">
    <name type="scientific">Octopus sinensis</name>
    <name type="common">East Asian common octopus</name>
    <dbReference type="NCBI Taxonomy" id="2607531"/>
    <lineage>
        <taxon>Eukaryota</taxon>
        <taxon>Metazoa</taxon>
        <taxon>Spiralia</taxon>
        <taxon>Lophotrochozoa</taxon>
        <taxon>Mollusca</taxon>
        <taxon>Cephalopoda</taxon>
        <taxon>Coleoidea</taxon>
        <taxon>Octopodiformes</taxon>
        <taxon>Octopoda</taxon>
        <taxon>Incirrata</taxon>
        <taxon>Octopodidae</taxon>
        <taxon>Octopus</taxon>
    </lineage>
</organism>
<name>A0A6P7T188_9MOLL</name>
<dbReference type="PANTHER" id="PTHR11266">
    <property type="entry name" value="PEROXISOMAL MEMBRANE PROTEIN 2, PXMP2 MPV17"/>
    <property type="match status" value="1"/>
</dbReference>
<dbReference type="InterPro" id="IPR007248">
    <property type="entry name" value="Mpv17_PMP22"/>
</dbReference>
<sequence length="199" mass="22748">MALSKTRNAVKKLFGKYLLLTNTVTCGGLLAVGDAITQKIEHLGHDSSTFKYDWPRTGRMFTVGLFMGPATHFWYTFLDKMLVGTAGITVLKKICADQAVAAPYFCTTFLVGMSLLEGKGWKVAVGELKEKFLTIYMMDWLIWPPSQFINFYFLPTRFRVVYVCFITLIWDALLSYIKHKDKSHQKEDALKEKDVMKMS</sequence>
<dbReference type="GO" id="GO:0016020">
    <property type="term" value="C:membrane"/>
    <property type="evidence" value="ECO:0007669"/>
    <property type="project" value="UniProtKB-SubCell"/>
</dbReference>
<keyword evidence="4 6" id="KW-1133">Transmembrane helix</keyword>
<dbReference type="Pfam" id="PF04117">
    <property type="entry name" value="Mpv17_PMP22"/>
    <property type="match status" value="1"/>
</dbReference>
<dbReference type="GO" id="GO:0005739">
    <property type="term" value="C:mitochondrion"/>
    <property type="evidence" value="ECO:0007669"/>
    <property type="project" value="TreeGrafter"/>
</dbReference>
<dbReference type="AlphaFoldDB" id="A0A6P7T188"/>
<dbReference type="Proteomes" id="UP000515154">
    <property type="component" value="Linkage group LG13"/>
</dbReference>
<dbReference type="GO" id="GO:0061668">
    <property type="term" value="P:mitochondrial ribosome assembly"/>
    <property type="evidence" value="ECO:0007669"/>
    <property type="project" value="TreeGrafter"/>
</dbReference>
<accession>A0A6P7T188</accession>
<evidence type="ECO:0000256" key="5">
    <source>
        <dbReference type="ARBA" id="ARBA00023136"/>
    </source>
</evidence>
<protein>
    <submittedName>
        <fullName evidence="8">Mpv17-like protein 2</fullName>
    </submittedName>
</protein>
<dbReference type="KEGG" id="osn:115218690"/>
<keyword evidence="7" id="KW-1185">Reference proteome</keyword>
<dbReference type="PANTHER" id="PTHR11266:SF8">
    <property type="entry name" value="MPV17-LIKE PROTEIN 2"/>
    <property type="match status" value="1"/>
</dbReference>
<evidence type="ECO:0000313" key="8">
    <source>
        <dbReference type="RefSeq" id="XP_029644483.1"/>
    </source>
</evidence>
<evidence type="ECO:0000256" key="2">
    <source>
        <dbReference type="ARBA" id="ARBA00006824"/>
    </source>
</evidence>
<feature type="transmembrane region" description="Helical" evidence="6">
    <location>
        <begin position="160"/>
        <end position="177"/>
    </location>
</feature>
<evidence type="ECO:0000313" key="7">
    <source>
        <dbReference type="Proteomes" id="UP000515154"/>
    </source>
</evidence>
<evidence type="ECO:0000256" key="3">
    <source>
        <dbReference type="ARBA" id="ARBA00022692"/>
    </source>
</evidence>
<evidence type="ECO:0000256" key="6">
    <source>
        <dbReference type="RuleBase" id="RU363053"/>
    </source>
</evidence>
<reference evidence="8" key="1">
    <citation type="submission" date="2025-08" db="UniProtKB">
        <authorList>
            <consortium name="RefSeq"/>
        </authorList>
    </citation>
    <scope>IDENTIFICATION</scope>
</reference>
<evidence type="ECO:0000256" key="1">
    <source>
        <dbReference type="ARBA" id="ARBA00004141"/>
    </source>
</evidence>
<keyword evidence="5 6" id="KW-0472">Membrane</keyword>
<gene>
    <name evidence="8" type="primary">LOC115218690</name>
</gene>
<proteinExistence type="inferred from homology"/>
<feature type="transmembrane region" description="Helical" evidence="6">
    <location>
        <begin position="60"/>
        <end position="78"/>
    </location>
</feature>
<comment type="similarity">
    <text evidence="2 6">Belongs to the peroxisomal membrane protein PXMP2/4 family.</text>
</comment>
<feature type="transmembrane region" description="Helical" evidence="6">
    <location>
        <begin position="98"/>
        <end position="116"/>
    </location>
</feature>
<dbReference type="RefSeq" id="XP_029644483.1">
    <property type="nucleotide sequence ID" value="XM_029788623.2"/>
</dbReference>